<name>A0A7J7MLT8_9MAGN</name>
<dbReference type="SMART" id="SM00184">
    <property type="entry name" value="RING"/>
    <property type="match status" value="1"/>
</dbReference>
<evidence type="ECO:0000256" key="8">
    <source>
        <dbReference type="ARBA" id="ARBA00022833"/>
    </source>
</evidence>
<evidence type="ECO:0000256" key="2">
    <source>
        <dbReference type="ARBA" id="ARBA00004308"/>
    </source>
</evidence>
<evidence type="ECO:0000259" key="12">
    <source>
        <dbReference type="PROSITE" id="PS50089"/>
    </source>
</evidence>
<evidence type="ECO:0000256" key="4">
    <source>
        <dbReference type="ARBA" id="ARBA00022679"/>
    </source>
</evidence>
<feature type="domain" description="RING-type" evidence="12">
    <location>
        <begin position="51"/>
        <end position="98"/>
    </location>
</feature>
<proteinExistence type="predicted"/>
<keyword evidence="5 11" id="KW-0479">Metal-binding</keyword>
<dbReference type="Gene3D" id="3.30.40.10">
    <property type="entry name" value="Zinc/RING finger domain, C3HC4 (zinc finger)"/>
    <property type="match status" value="1"/>
</dbReference>
<dbReference type="GO" id="GO:0016567">
    <property type="term" value="P:protein ubiquitination"/>
    <property type="evidence" value="ECO:0007669"/>
    <property type="project" value="UniProtKB-UniPathway"/>
</dbReference>
<dbReference type="GO" id="GO:0008270">
    <property type="term" value="F:zinc ion binding"/>
    <property type="evidence" value="ECO:0007669"/>
    <property type="project" value="UniProtKB-KW"/>
</dbReference>
<dbReference type="InterPro" id="IPR001841">
    <property type="entry name" value="Znf_RING"/>
</dbReference>
<dbReference type="GO" id="GO:0061630">
    <property type="term" value="F:ubiquitin protein ligase activity"/>
    <property type="evidence" value="ECO:0007669"/>
    <property type="project" value="UniProtKB-UniRule"/>
</dbReference>
<comment type="catalytic activity">
    <reaction evidence="1 11">
        <text>S-ubiquitinyl-[E2 ubiquitin-conjugating enzyme]-L-cysteine + [acceptor protein]-L-lysine = [E2 ubiquitin-conjugating enzyme]-L-cysteine + N(6)-ubiquitinyl-[acceptor protein]-L-lysine.</text>
        <dbReference type="EC" id="2.3.2.27"/>
    </reaction>
</comment>
<keyword evidence="11" id="KW-0256">Endoplasmic reticulum</keyword>
<dbReference type="PROSITE" id="PS00518">
    <property type="entry name" value="ZF_RING_1"/>
    <property type="match status" value="1"/>
</dbReference>
<evidence type="ECO:0000256" key="11">
    <source>
        <dbReference type="RuleBase" id="RU369090"/>
    </source>
</evidence>
<gene>
    <name evidence="13" type="ORF">GIB67_039162</name>
</gene>
<organism evidence="13 14">
    <name type="scientific">Kingdonia uniflora</name>
    <dbReference type="NCBI Taxonomy" id="39325"/>
    <lineage>
        <taxon>Eukaryota</taxon>
        <taxon>Viridiplantae</taxon>
        <taxon>Streptophyta</taxon>
        <taxon>Embryophyta</taxon>
        <taxon>Tracheophyta</taxon>
        <taxon>Spermatophyta</taxon>
        <taxon>Magnoliopsida</taxon>
        <taxon>Ranunculales</taxon>
        <taxon>Circaeasteraceae</taxon>
        <taxon>Kingdonia</taxon>
    </lineage>
</organism>
<dbReference type="EMBL" id="JACGCM010001398">
    <property type="protein sequence ID" value="KAF6155831.1"/>
    <property type="molecule type" value="Genomic_DNA"/>
</dbReference>
<comment type="pathway">
    <text evidence="3 11">Protein modification; protein ubiquitination.</text>
</comment>
<dbReference type="OrthoDB" id="6270329at2759"/>
<evidence type="ECO:0000256" key="5">
    <source>
        <dbReference type="ARBA" id="ARBA00022723"/>
    </source>
</evidence>
<dbReference type="GO" id="GO:0005789">
    <property type="term" value="C:endoplasmic reticulum membrane"/>
    <property type="evidence" value="ECO:0007669"/>
    <property type="project" value="UniProtKB-SubCell"/>
</dbReference>
<dbReference type="GO" id="GO:0006511">
    <property type="term" value="P:ubiquitin-dependent protein catabolic process"/>
    <property type="evidence" value="ECO:0007669"/>
    <property type="project" value="UniProtKB-UniRule"/>
</dbReference>
<comment type="caution">
    <text evidence="13">The sequence shown here is derived from an EMBL/GenBank/DDBJ whole genome shotgun (WGS) entry which is preliminary data.</text>
</comment>
<comment type="function">
    <text evidence="11">E3 ubiquitin-protein ligase.</text>
</comment>
<evidence type="ECO:0000256" key="7">
    <source>
        <dbReference type="ARBA" id="ARBA00022786"/>
    </source>
</evidence>
<dbReference type="Proteomes" id="UP000541444">
    <property type="component" value="Unassembled WGS sequence"/>
</dbReference>
<keyword evidence="8 11" id="KW-0862">Zinc</keyword>
<comment type="subcellular location">
    <subcellularLocation>
        <location evidence="2">Endomembrane system</location>
    </subcellularLocation>
    <subcellularLocation>
        <location evidence="11">Endoplasmic reticulum membrane</location>
        <topology evidence="11">Single-pass type IV membrane protein</topology>
    </subcellularLocation>
</comment>
<dbReference type="EC" id="2.3.2.27" evidence="11"/>
<keyword evidence="4 11" id="KW-0808">Transferase</keyword>
<dbReference type="InterPro" id="IPR027370">
    <property type="entry name" value="Znf-RING_euk"/>
</dbReference>
<keyword evidence="7 11" id="KW-0833">Ubl conjugation pathway</keyword>
<comment type="domain">
    <text evidence="11">The RING-type zinc finger domain is responsible for E3 ligase activity.</text>
</comment>
<dbReference type="AlphaFoldDB" id="A0A7J7MLT8"/>
<sequence>MEHYFQDAFANHDMGDPRDGSFTQKKMSQKLKSVSADAASSENNSNGCFDCNICLENVRDPVVTLCGHLYCWQCIYKWIHFRSTSTDAAQQPQCPICKADVSTSTLVPLYGRDHSTPETEPKEQGLEIPCRPPACGVHSLIAAEPSQQLQSPNLHEQNYHHHDYHPQGIGMGGTMMTHPIVWMFGEMVCATVLGSSAEESFYGHPSSYQVLGSNSPRARRQQKRAEKSLNRVSIFLLCCLVLCLFSF</sequence>
<evidence type="ECO:0000256" key="10">
    <source>
        <dbReference type="PROSITE-ProRule" id="PRU00175"/>
    </source>
</evidence>
<accession>A0A7J7MLT8</accession>
<evidence type="ECO:0000256" key="6">
    <source>
        <dbReference type="ARBA" id="ARBA00022771"/>
    </source>
</evidence>
<dbReference type="InterPro" id="IPR017907">
    <property type="entry name" value="Znf_RING_CS"/>
</dbReference>
<evidence type="ECO:0000313" key="13">
    <source>
        <dbReference type="EMBL" id="KAF6155831.1"/>
    </source>
</evidence>
<dbReference type="SUPFAM" id="SSF57850">
    <property type="entry name" value="RING/U-box"/>
    <property type="match status" value="1"/>
</dbReference>
<protein>
    <recommendedName>
        <fullName evidence="11">E3 ubiquitin-protein ligase RMA</fullName>
        <ecNumber evidence="11">2.3.2.27</ecNumber>
    </recommendedName>
    <alternativeName>
        <fullName evidence="11">Protein RING membrane-anchor</fullName>
    </alternativeName>
    <alternativeName>
        <fullName evidence="11">RING-type E3 ubiquitin transferase RMA</fullName>
    </alternativeName>
</protein>
<keyword evidence="6 10" id="KW-0863">Zinc-finger</keyword>
<dbReference type="Pfam" id="PF13445">
    <property type="entry name" value="zf-RING_UBOX"/>
    <property type="match status" value="1"/>
</dbReference>
<dbReference type="InterPro" id="IPR013083">
    <property type="entry name" value="Znf_RING/FYVE/PHD"/>
</dbReference>
<dbReference type="InterPro" id="IPR045103">
    <property type="entry name" value="RNF5/RNF185-like"/>
</dbReference>
<dbReference type="PROSITE" id="PS50089">
    <property type="entry name" value="ZF_RING_2"/>
    <property type="match status" value="1"/>
</dbReference>
<evidence type="ECO:0000313" key="14">
    <source>
        <dbReference type="Proteomes" id="UP000541444"/>
    </source>
</evidence>
<reference evidence="13 14" key="1">
    <citation type="journal article" date="2020" name="IScience">
        <title>Genome Sequencing of the Endangered Kingdonia uniflora (Circaeasteraceae, Ranunculales) Reveals Potential Mechanisms of Evolutionary Specialization.</title>
        <authorList>
            <person name="Sun Y."/>
            <person name="Deng T."/>
            <person name="Zhang A."/>
            <person name="Moore M.J."/>
            <person name="Landis J.B."/>
            <person name="Lin N."/>
            <person name="Zhang H."/>
            <person name="Zhang X."/>
            <person name="Huang J."/>
            <person name="Zhang X."/>
            <person name="Sun H."/>
            <person name="Wang H."/>
        </authorList>
    </citation>
    <scope>NUCLEOTIDE SEQUENCE [LARGE SCALE GENOMIC DNA]</scope>
    <source>
        <strain evidence="13">TB1705</strain>
        <tissue evidence="13">Leaf</tissue>
    </source>
</reference>
<evidence type="ECO:0000256" key="3">
    <source>
        <dbReference type="ARBA" id="ARBA00004906"/>
    </source>
</evidence>
<dbReference type="PANTHER" id="PTHR12313">
    <property type="entry name" value="E3 UBIQUITIN-PROTEIN LIGASE RNF5-RELATED"/>
    <property type="match status" value="1"/>
</dbReference>
<dbReference type="UniPathway" id="UPA00143"/>
<keyword evidence="9" id="KW-0472">Membrane</keyword>
<evidence type="ECO:0000256" key="1">
    <source>
        <dbReference type="ARBA" id="ARBA00000900"/>
    </source>
</evidence>
<keyword evidence="14" id="KW-1185">Reference proteome</keyword>
<evidence type="ECO:0000256" key="9">
    <source>
        <dbReference type="ARBA" id="ARBA00023136"/>
    </source>
</evidence>